<organism evidence="2 3">
    <name type="scientific">Paratrimastix pyriformis</name>
    <dbReference type="NCBI Taxonomy" id="342808"/>
    <lineage>
        <taxon>Eukaryota</taxon>
        <taxon>Metamonada</taxon>
        <taxon>Preaxostyla</taxon>
        <taxon>Paratrimastigidae</taxon>
        <taxon>Paratrimastix</taxon>
    </lineage>
</organism>
<dbReference type="Gene3D" id="3.40.50.300">
    <property type="entry name" value="P-loop containing nucleotide triphosphate hydrolases"/>
    <property type="match status" value="1"/>
</dbReference>
<dbReference type="SUPFAM" id="SSF52540">
    <property type="entry name" value="P-loop containing nucleoside triphosphate hydrolases"/>
    <property type="match status" value="1"/>
</dbReference>
<dbReference type="SUPFAM" id="SSF51735">
    <property type="entry name" value="NAD(P)-binding Rossmann-fold domains"/>
    <property type="match status" value="1"/>
</dbReference>
<keyword evidence="3" id="KW-1185">Reference proteome</keyword>
<dbReference type="InterPro" id="IPR051783">
    <property type="entry name" value="NAD(P)-dependent_oxidoreduct"/>
</dbReference>
<accession>A0ABQ8UMS1</accession>
<dbReference type="CDD" id="cd22967">
    <property type="entry name" value="DD_AK7"/>
    <property type="match status" value="1"/>
</dbReference>
<dbReference type="Pfam" id="PF05186">
    <property type="entry name" value="Dpy-30"/>
    <property type="match status" value="1"/>
</dbReference>
<feature type="region of interest" description="Disordered" evidence="1">
    <location>
        <begin position="429"/>
        <end position="450"/>
    </location>
</feature>
<feature type="region of interest" description="Disordered" evidence="1">
    <location>
        <begin position="107"/>
        <end position="133"/>
    </location>
</feature>
<gene>
    <name evidence="2" type="ORF">PAPYR_3531</name>
</gene>
<sequence>MSKRVFLSPIDTHFGRVLFRSLKQQQYDIYAGSRADQSDFKPNSVQKWASLANREALTAAVMECDVIIYDIVEKLEEASFVIEMLSTQRLHEDKTFIALSSVMTWAQTPKKEPEPADEEGQPPKLPPLTEEDLRKRRPHPLYREVLQVERLVARKNRGRLHTAVLTLGLLYGEGEDVLHSYFKQAWEGIPPALPIFGDGSSKVAMVHVRDAATVVDLAIATPLQEPVVLVVEPSPYTQTQIVKVRATLWKSLETRSPYPLQAISQHLGTGEVRQASVDEQLLHAGPTVALLTSDVNVVSRTLAEGGELAAMADKWYCPSFLEGLPSKVIPEYKLERGLTALRLMVTGPPGAGRSTLAARLAAHYKINHVNVKDVVERYRAMAPPPRIAPAEDSAESAEPPAKSLQEEGFVLDGYPRNLQDCQALFAAEKTGEDDQAQPDDGPVTAAAPTKHDPTLLPEQVVVLEATDEFIKLRLMHLPETQVAGTHNTEEGIARRLATYRQQNTADNEMTSYFSERDVHPIPVDASALTEERVQQLISTIGKPHNYGPTAEELAAERRRKEQEEAAQREAAEAEVRRAEEADRAEKQRRHQIEAERLSEIQRQEAAILAERSKPLRKYLMDLVMPTLTKGLLEVAKVRPADPIDYLAEYLFKHTPDEDTEGAPFAPK</sequence>
<evidence type="ECO:0000313" key="2">
    <source>
        <dbReference type="EMBL" id="KAJ4460480.1"/>
    </source>
</evidence>
<dbReference type="Gene3D" id="1.20.890.10">
    <property type="entry name" value="cAMP-dependent protein kinase regulatory subunit, dimerization-anchoring domain"/>
    <property type="match status" value="1"/>
</dbReference>
<proteinExistence type="predicted"/>
<dbReference type="GO" id="GO:0016301">
    <property type="term" value="F:kinase activity"/>
    <property type="evidence" value="ECO:0007669"/>
    <property type="project" value="UniProtKB-KW"/>
</dbReference>
<dbReference type="InterPro" id="IPR027417">
    <property type="entry name" value="P-loop_NTPase"/>
</dbReference>
<protein>
    <submittedName>
        <fullName evidence="2">Adenylate kinase 7</fullName>
    </submittedName>
</protein>
<dbReference type="Proteomes" id="UP001141327">
    <property type="component" value="Unassembled WGS sequence"/>
</dbReference>
<dbReference type="Gene3D" id="3.40.50.720">
    <property type="entry name" value="NAD(P)-binding Rossmann-like Domain"/>
    <property type="match status" value="1"/>
</dbReference>
<evidence type="ECO:0000256" key="1">
    <source>
        <dbReference type="SAM" id="MobiDB-lite"/>
    </source>
</evidence>
<keyword evidence="2" id="KW-0418">Kinase</keyword>
<name>A0ABQ8UMS1_9EUKA</name>
<evidence type="ECO:0000313" key="3">
    <source>
        <dbReference type="Proteomes" id="UP001141327"/>
    </source>
</evidence>
<dbReference type="PANTHER" id="PTHR48079">
    <property type="entry name" value="PROTEIN YEEZ"/>
    <property type="match status" value="1"/>
</dbReference>
<keyword evidence="2" id="KW-0808">Transferase</keyword>
<reference evidence="2" key="1">
    <citation type="journal article" date="2022" name="bioRxiv">
        <title>Genomics of Preaxostyla Flagellates Illuminates Evolutionary Transitions and the Path Towards Mitochondrial Loss.</title>
        <authorList>
            <person name="Novak L.V.F."/>
            <person name="Treitli S.C."/>
            <person name="Pyrih J."/>
            <person name="Halakuc P."/>
            <person name="Pipaliya S.V."/>
            <person name="Vacek V."/>
            <person name="Brzon O."/>
            <person name="Soukal P."/>
            <person name="Eme L."/>
            <person name="Dacks J.B."/>
            <person name="Karnkowska A."/>
            <person name="Elias M."/>
            <person name="Hampl V."/>
        </authorList>
    </citation>
    <scope>NUCLEOTIDE SEQUENCE</scope>
    <source>
        <strain evidence="2">RCP-MX</strain>
    </source>
</reference>
<dbReference type="PANTHER" id="PTHR48079:SF6">
    <property type="entry name" value="NAD(P)-BINDING DOMAIN-CONTAINING PROTEIN-RELATED"/>
    <property type="match status" value="1"/>
</dbReference>
<dbReference type="EMBL" id="JAPMOS010000013">
    <property type="protein sequence ID" value="KAJ4460480.1"/>
    <property type="molecule type" value="Genomic_DNA"/>
</dbReference>
<dbReference type="InterPro" id="IPR047499">
    <property type="entry name" value="DD_AK7"/>
</dbReference>
<dbReference type="InterPro" id="IPR007858">
    <property type="entry name" value="Dpy-30_motif"/>
</dbReference>
<dbReference type="InterPro" id="IPR036291">
    <property type="entry name" value="NAD(P)-bd_dom_sf"/>
</dbReference>
<feature type="region of interest" description="Disordered" evidence="1">
    <location>
        <begin position="541"/>
        <end position="590"/>
    </location>
</feature>
<feature type="compositionally biased region" description="Basic and acidic residues" evidence="1">
    <location>
        <begin position="554"/>
        <end position="590"/>
    </location>
</feature>
<comment type="caution">
    <text evidence="2">The sequence shown here is derived from an EMBL/GenBank/DDBJ whole genome shotgun (WGS) entry which is preliminary data.</text>
</comment>